<feature type="region of interest" description="Disordered" evidence="1">
    <location>
        <begin position="665"/>
        <end position="687"/>
    </location>
</feature>
<dbReference type="SUPFAM" id="SSF52540">
    <property type="entry name" value="P-loop containing nucleoside triphosphate hydrolases"/>
    <property type="match status" value="1"/>
</dbReference>
<dbReference type="InterPro" id="IPR035699">
    <property type="entry name" value="AAA_6"/>
</dbReference>
<dbReference type="GO" id="GO:0007018">
    <property type="term" value="P:microtubule-based movement"/>
    <property type="evidence" value="ECO:0007669"/>
    <property type="project" value="InterPro"/>
</dbReference>
<dbReference type="GO" id="GO:0030286">
    <property type="term" value="C:dynein complex"/>
    <property type="evidence" value="ECO:0007669"/>
    <property type="project" value="InterPro"/>
</dbReference>
<dbReference type="CDD" id="cd09076">
    <property type="entry name" value="L1-EN"/>
    <property type="match status" value="1"/>
</dbReference>
<dbReference type="PANTHER" id="PTHR45703:SF22">
    <property type="entry name" value="DYNEIN CYTOPLASMIC 2 HEAVY CHAIN 1"/>
    <property type="match status" value="1"/>
</dbReference>
<reference evidence="3" key="1">
    <citation type="submission" date="2020-11" db="EMBL/GenBank/DDBJ databases">
        <authorList>
            <person name="Whiteford S."/>
        </authorList>
    </citation>
    <scope>NUCLEOTIDE SEQUENCE</scope>
</reference>
<gene>
    <name evidence="3" type="ORF">PLXY2_LOCUS865</name>
</gene>
<dbReference type="InterPro" id="IPR026983">
    <property type="entry name" value="DHC"/>
</dbReference>
<dbReference type="CDD" id="cd02019">
    <property type="entry name" value="NK"/>
    <property type="match status" value="1"/>
</dbReference>
<dbReference type="GO" id="GO:0045505">
    <property type="term" value="F:dynein intermediate chain binding"/>
    <property type="evidence" value="ECO:0007669"/>
    <property type="project" value="InterPro"/>
</dbReference>
<feature type="compositionally biased region" description="Basic residues" evidence="1">
    <location>
        <begin position="675"/>
        <end position="687"/>
    </location>
</feature>
<dbReference type="Pfam" id="PF12774">
    <property type="entry name" value="AAA_6"/>
    <property type="match status" value="1"/>
</dbReference>
<name>A0A8S4D294_PLUXY</name>
<dbReference type="GO" id="GO:0005524">
    <property type="term" value="F:ATP binding"/>
    <property type="evidence" value="ECO:0007669"/>
    <property type="project" value="InterPro"/>
</dbReference>
<comment type="caution">
    <text evidence="3">The sequence shown here is derived from an EMBL/GenBank/DDBJ whole genome shotgun (WGS) entry which is preliminary data.</text>
</comment>
<dbReference type="Gene3D" id="3.40.50.300">
    <property type="entry name" value="P-loop containing nucleotide triphosphate hydrolases"/>
    <property type="match status" value="1"/>
</dbReference>
<feature type="domain" description="CCHC-type" evidence="2">
    <location>
        <begin position="617"/>
        <end position="633"/>
    </location>
</feature>
<evidence type="ECO:0000256" key="1">
    <source>
        <dbReference type="SAM" id="MobiDB-lite"/>
    </source>
</evidence>
<dbReference type="Gene3D" id="1.10.8.710">
    <property type="match status" value="1"/>
</dbReference>
<evidence type="ECO:0000259" key="2">
    <source>
        <dbReference type="SMART" id="SM00343"/>
    </source>
</evidence>
<evidence type="ECO:0000313" key="4">
    <source>
        <dbReference type="Proteomes" id="UP000653454"/>
    </source>
</evidence>
<dbReference type="InterPro" id="IPR043157">
    <property type="entry name" value="Dynein_AAA1S"/>
</dbReference>
<dbReference type="Gene3D" id="3.60.10.10">
    <property type="entry name" value="Endonuclease/exonuclease/phosphatase"/>
    <property type="match status" value="1"/>
</dbReference>
<dbReference type="GO" id="GO:0008270">
    <property type="term" value="F:zinc ion binding"/>
    <property type="evidence" value="ECO:0007669"/>
    <property type="project" value="InterPro"/>
</dbReference>
<sequence length="687" mass="76347">MVELEVELSKIKWDILGLSEVRREGEDTMTLESGHMLYHREGDQLSQGGVGFLVKKTLVNNVVEISSVSNRVAYLVLKLTERYSLKVVQVYAPTSAYSDTEVEAVYEDISRAIKCTAKTQYTVVMGDFNAKVGVQECDESRVGPHGFGSRNQRGQMLVDFLEREGLYLMNSFFEKQPQRKWTWASPDGRTKNEIDFIMTDKRHIFRDVSVINISVSTECCGAPWERPIELLSGQRHYDWGLRALKAAVGSCGNALSGKGVSKEPLAQKAALRRVLRLNNLSKLTKDDADRFEAILGMVFADVPEEETSANPISTALEATVKSLNLMYNDLQAQKCMELYEQLQQRMGVVIVGPPGSGKSTIRKILKSTLTQQGKTIVEHIICPKAMSRASLLGRVDLDTRQWTDGVISATALEVAGQADGKDWTSYKMQLKQWFLANDIDASSDKAGVKKRAIMLSAFSENTYKLASNLVLPKLLEDLSFDDIVKELDQHFTPRRCGFAERYHFYAAAQRADETHAQWAARLRGLAAHCNFKDLENSLLDKFVMGMLPGAEREKMFAMDTKDLSLAKAVDVAESVRCARAGAAAAAMSAPPGTLSSDPVFAIAKGSDGNQPASDSERCSVCGRKSHKSNQCRFARYKCTKCNMKGHLRRMCKRVNFVDSGEVDQGDDDGYTASVKPKKANKLYRGKH</sequence>
<dbReference type="GO" id="GO:0051959">
    <property type="term" value="F:dynein light intermediate chain binding"/>
    <property type="evidence" value="ECO:0007669"/>
    <property type="project" value="InterPro"/>
</dbReference>
<dbReference type="GO" id="GO:0003824">
    <property type="term" value="F:catalytic activity"/>
    <property type="evidence" value="ECO:0007669"/>
    <property type="project" value="InterPro"/>
</dbReference>
<accession>A0A8S4D294</accession>
<dbReference type="SMART" id="SM00343">
    <property type="entry name" value="ZnF_C2HC"/>
    <property type="match status" value="2"/>
</dbReference>
<dbReference type="SUPFAM" id="SSF56219">
    <property type="entry name" value="DNase I-like"/>
    <property type="match status" value="1"/>
</dbReference>
<dbReference type="InterPro" id="IPR027417">
    <property type="entry name" value="P-loop_NTPase"/>
</dbReference>
<dbReference type="AlphaFoldDB" id="A0A8S4D294"/>
<dbReference type="InterPro" id="IPR005135">
    <property type="entry name" value="Endo/exonuclease/phosphatase"/>
</dbReference>
<dbReference type="GO" id="GO:0003676">
    <property type="term" value="F:nucleic acid binding"/>
    <property type="evidence" value="ECO:0007669"/>
    <property type="project" value="InterPro"/>
</dbReference>
<dbReference type="Proteomes" id="UP000653454">
    <property type="component" value="Unassembled WGS sequence"/>
</dbReference>
<feature type="domain" description="CCHC-type" evidence="2">
    <location>
        <begin position="637"/>
        <end position="653"/>
    </location>
</feature>
<organism evidence="3 4">
    <name type="scientific">Plutella xylostella</name>
    <name type="common">Diamondback moth</name>
    <name type="synonym">Plutella maculipennis</name>
    <dbReference type="NCBI Taxonomy" id="51655"/>
    <lineage>
        <taxon>Eukaryota</taxon>
        <taxon>Metazoa</taxon>
        <taxon>Ecdysozoa</taxon>
        <taxon>Arthropoda</taxon>
        <taxon>Hexapoda</taxon>
        <taxon>Insecta</taxon>
        <taxon>Pterygota</taxon>
        <taxon>Neoptera</taxon>
        <taxon>Endopterygota</taxon>
        <taxon>Lepidoptera</taxon>
        <taxon>Glossata</taxon>
        <taxon>Ditrysia</taxon>
        <taxon>Yponomeutoidea</taxon>
        <taxon>Plutellidae</taxon>
        <taxon>Plutella</taxon>
    </lineage>
</organism>
<evidence type="ECO:0000313" key="3">
    <source>
        <dbReference type="EMBL" id="CAG9090829.1"/>
    </source>
</evidence>
<protein>
    <submittedName>
        <fullName evidence="3">(diamondback moth) hypothetical protein</fullName>
    </submittedName>
</protein>
<proteinExistence type="predicted"/>
<dbReference type="EMBL" id="CAJHNJ030000002">
    <property type="protein sequence ID" value="CAG9090829.1"/>
    <property type="molecule type" value="Genomic_DNA"/>
</dbReference>
<dbReference type="InterPro" id="IPR036691">
    <property type="entry name" value="Endo/exonu/phosph_ase_sf"/>
</dbReference>
<dbReference type="Pfam" id="PF03372">
    <property type="entry name" value="Exo_endo_phos"/>
    <property type="match status" value="1"/>
</dbReference>
<dbReference type="Gene3D" id="4.10.60.10">
    <property type="entry name" value="Zinc finger, CCHC-type"/>
    <property type="match status" value="1"/>
</dbReference>
<keyword evidence="4" id="KW-1185">Reference proteome</keyword>
<dbReference type="PANTHER" id="PTHR45703">
    <property type="entry name" value="DYNEIN HEAVY CHAIN"/>
    <property type="match status" value="1"/>
</dbReference>
<dbReference type="InterPro" id="IPR001878">
    <property type="entry name" value="Znf_CCHC"/>
</dbReference>